<dbReference type="eggNOG" id="COG1087">
    <property type="taxonomic scope" value="Bacteria"/>
</dbReference>
<feature type="domain" description="NAD-dependent epimerase/dehydratase" evidence="7">
    <location>
        <begin position="3"/>
        <end position="229"/>
    </location>
</feature>
<comment type="pathway">
    <text evidence="1">Carbohydrate metabolism; galactose metabolism.</text>
</comment>
<dbReference type="AlphaFoldDB" id="K4LCF3"/>
<evidence type="ECO:0000256" key="5">
    <source>
        <dbReference type="ARBA" id="ARBA00031367"/>
    </source>
</evidence>
<dbReference type="STRING" id="1089553.Tph_c03640"/>
<gene>
    <name evidence="8" type="ordered locus">Tph_c03640</name>
</gene>
<dbReference type="OrthoDB" id="142826at2"/>
<dbReference type="HOGENOM" id="CLU_007383_1_7_9"/>
<dbReference type="Gene3D" id="3.90.25.10">
    <property type="entry name" value="UDP-galactose 4-epimerase, domain 1"/>
    <property type="match status" value="1"/>
</dbReference>
<keyword evidence="4" id="KW-0119">Carbohydrate metabolism</keyword>
<evidence type="ECO:0000256" key="6">
    <source>
        <dbReference type="ARBA" id="ARBA00033067"/>
    </source>
</evidence>
<proteinExistence type="inferred from homology"/>
<comment type="similarity">
    <text evidence="2">Belongs to the NAD(P)-dependent epimerase/dehydratase family.</text>
</comment>
<keyword evidence="4" id="KW-0299">Galactose metabolism</keyword>
<evidence type="ECO:0000256" key="4">
    <source>
        <dbReference type="ARBA" id="ARBA00023144"/>
    </source>
</evidence>
<keyword evidence="8" id="KW-0413">Isomerase</keyword>
<protein>
    <recommendedName>
        <fullName evidence="3">UDP-glucose 4-epimerase</fullName>
    </recommendedName>
    <alternativeName>
        <fullName evidence="6">Galactowaldenase</fullName>
    </alternativeName>
    <alternativeName>
        <fullName evidence="5">UDP-galactose 4-epimerase</fullName>
    </alternativeName>
</protein>
<dbReference type="KEGG" id="tpz:Tph_c03640"/>
<evidence type="ECO:0000259" key="7">
    <source>
        <dbReference type="Pfam" id="PF01370"/>
    </source>
</evidence>
<dbReference type="Gene3D" id="3.40.50.720">
    <property type="entry name" value="NAD(P)-binding Rossmann-like Domain"/>
    <property type="match status" value="1"/>
</dbReference>
<evidence type="ECO:0000256" key="3">
    <source>
        <dbReference type="ARBA" id="ARBA00018569"/>
    </source>
</evidence>
<evidence type="ECO:0000313" key="8">
    <source>
        <dbReference type="EMBL" id="AFV10611.1"/>
    </source>
</evidence>
<dbReference type="EMBL" id="CP003732">
    <property type="protein sequence ID" value="AFV10611.1"/>
    <property type="molecule type" value="Genomic_DNA"/>
</dbReference>
<dbReference type="RefSeq" id="WP_015049529.1">
    <property type="nucleotide sequence ID" value="NC_018870.1"/>
</dbReference>
<reference evidence="8 9" key="1">
    <citation type="journal article" date="2012" name="BMC Genomics">
        <title>Genome-guided analysis of physiological and morphological traits of the fermentative acetate oxidizer Thermacetogenium phaeum.</title>
        <authorList>
            <person name="Oehler D."/>
            <person name="Poehlein A."/>
            <person name="Leimbach A."/>
            <person name="Muller N."/>
            <person name="Daniel R."/>
            <person name="Gottschalk G."/>
            <person name="Schink B."/>
        </authorList>
    </citation>
    <scope>NUCLEOTIDE SEQUENCE [LARGE SCALE GENOMIC DNA]</scope>
    <source>
        <strain evidence="9">ATCC BAA-254 / DSM 26808 / PB</strain>
    </source>
</reference>
<dbReference type="GO" id="GO:0006012">
    <property type="term" value="P:galactose metabolic process"/>
    <property type="evidence" value="ECO:0007669"/>
    <property type="project" value="UniProtKB-KW"/>
</dbReference>
<dbReference type="SUPFAM" id="SSF51735">
    <property type="entry name" value="NAD(P)-binding Rossmann-fold domains"/>
    <property type="match status" value="1"/>
</dbReference>
<dbReference type="PANTHER" id="PTHR43725:SF53">
    <property type="entry name" value="UDP-ARABINOSE 4-EPIMERASE 1"/>
    <property type="match status" value="1"/>
</dbReference>
<evidence type="ECO:0000313" key="9">
    <source>
        <dbReference type="Proteomes" id="UP000000467"/>
    </source>
</evidence>
<accession>K4LCF3</accession>
<name>K4LCF3_THEPS</name>
<organism evidence="8 9">
    <name type="scientific">Thermacetogenium phaeum (strain ATCC BAA-254 / DSM 26808 / PB)</name>
    <dbReference type="NCBI Taxonomy" id="1089553"/>
    <lineage>
        <taxon>Bacteria</taxon>
        <taxon>Bacillati</taxon>
        <taxon>Bacillota</taxon>
        <taxon>Clostridia</taxon>
        <taxon>Thermoanaerobacterales</taxon>
        <taxon>Thermoanaerobacteraceae</taxon>
        <taxon>Thermacetogenium</taxon>
    </lineage>
</organism>
<dbReference type="PANTHER" id="PTHR43725">
    <property type="entry name" value="UDP-GLUCOSE 4-EPIMERASE"/>
    <property type="match status" value="1"/>
</dbReference>
<dbReference type="GO" id="GO:0016853">
    <property type="term" value="F:isomerase activity"/>
    <property type="evidence" value="ECO:0007669"/>
    <property type="project" value="UniProtKB-KW"/>
</dbReference>
<dbReference type="Pfam" id="PF01370">
    <property type="entry name" value="Epimerase"/>
    <property type="match status" value="1"/>
</dbReference>
<sequence>MRILVTGGAGFIGSHVVDGLLEAGHEVAVVDDLSTGKRENVNPKAAFFRMDVCDPELERVFREGRFDYVNHHAAQIDVRRSVADPAADARTNILGLLNVLELCRRYGVRGVVFASSGGVVYGEPQKFPVSEKHPKGPLSPYGVSKLTSEFYLAYYAEVHGLPYVALRYGNVYGPRQDPHGEAGVVAIFGLKMLEGASPVIYGDGEQLRDYVYVGDVVRANLLALRYLSGGRAKCGSGGCAINDFAFNIGTGVGTSVNRLFALLKELTGFAGEPGYGPERPGELRRIWLDPARARAELGWEPEVELRDGLRLTVEHLQGSRRPV</sequence>
<dbReference type="InterPro" id="IPR036291">
    <property type="entry name" value="NAD(P)-bd_dom_sf"/>
</dbReference>
<dbReference type="InterPro" id="IPR001509">
    <property type="entry name" value="Epimerase_deHydtase"/>
</dbReference>
<keyword evidence="9" id="KW-1185">Reference proteome</keyword>
<dbReference type="Proteomes" id="UP000000467">
    <property type="component" value="Chromosome"/>
</dbReference>
<evidence type="ECO:0000256" key="1">
    <source>
        <dbReference type="ARBA" id="ARBA00004947"/>
    </source>
</evidence>
<dbReference type="CDD" id="cd05256">
    <property type="entry name" value="UDP_AE_SDR_e"/>
    <property type="match status" value="1"/>
</dbReference>
<evidence type="ECO:0000256" key="2">
    <source>
        <dbReference type="ARBA" id="ARBA00007637"/>
    </source>
</evidence>